<dbReference type="InterPro" id="IPR041412">
    <property type="entry name" value="Xrn1_helical"/>
</dbReference>
<dbReference type="InterPro" id="IPR004859">
    <property type="entry name" value="Xrn1_N"/>
</dbReference>
<dbReference type="PANTHER" id="PTHR12341">
    <property type="entry name" value="5'-&gt;3' EXORIBONUCLEASE"/>
    <property type="match status" value="1"/>
</dbReference>
<protein>
    <recommendedName>
        <fullName evidence="7">Xrn1 N-terminal domain-containing protein</fullName>
    </recommendedName>
</protein>
<feature type="domain" description="Xrn1 helical" evidence="5">
    <location>
        <begin position="364"/>
        <end position="527"/>
    </location>
</feature>
<reference evidence="6" key="1">
    <citation type="journal article" date="2020" name="Nature">
        <title>Giant virus diversity and host interactions through global metagenomics.</title>
        <authorList>
            <person name="Schulz F."/>
            <person name="Roux S."/>
            <person name="Paez-Espino D."/>
            <person name="Jungbluth S."/>
            <person name="Walsh D.A."/>
            <person name="Denef V.J."/>
            <person name="McMahon K.D."/>
            <person name="Konstantinidis K.T."/>
            <person name="Eloe-Fadrosh E.A."/>
            <person name="Kyrpides N.C."/>
            <person name="Woyke T."/>
        </authorList>
    </citation>
    <scope>NUCLEOTIDE SEQUENCE</scope>
    <source>
        <strain evidence="6">GVMAG-M-3300027892-73</strain>
    </source>
</reference>
<evidence type="ECO:0000256" key="2">
    <source>
        <dbReference type="ARBA" id="ARBA00022801"/>
    </source>
</evidence>
<name>A0A6C0LLK6_9ZZZZ</name>
<evidence type="ECO:0000256" key="1">
    <source>
        <dbReference type="ARBA" id="ARBA00022722"/>
    </source>
</evidence>
<keyword evidence="2" id="KW-0378">Hydrolase</keyword>
<accession>A0A6C0LLK6</accession>
<sequence length="534" mass="63716">MGIPSYFSFIVKNHHKIIKELSAYNDKIDNFYLDCNSIIYDCVHKIDLDEIKDDMKTAIIINVFHKIEEYVNFIKPTNLLFISFDGVAPVAKLEQQRNRRYKSNYQSNIYNNIFTDKKIDKWNTASITPGTEFMRMLNEKIRKKFNDPSKYKLNKIILSLSDEYGEGEHKIFKYIRDTKEDNINCTNVVYGLDADLIMLSLNHLPINNKIYLFRETPAFVKSINIELEPNKTYLLDIPELANTIIMDMNNGRIPTTEQGYNRLYDYIFMCFFLGNDFLPHFPSVNIRTTGIDKMFNAYCATIGMHEDENLTNGKVIYWRNVKHLVRFLADNEEGYLKTETHSRAKREAIKPPNKTMEDKWKLFENKPTYNRQREKLINVFHAGWEARYYKQLFDLEIDEIRKKQICVNYLEGIEWTMKYYTSGCPDWRWCYNYNYPPLLKDLIHYIPFFESEFIVNKPENPVNELVQLCYVLPRQSLSLLPDKLRMALLSNHDGWYKEDCDFIWAYCKYFWESHVDLPHIEIQKLEEFVYKTIL</sequence>
<organism evidence="6">
    <name type="scientific">viral metagenome</name>
    <dbReference type="NCBI Taxonomy" id="1070528"/>
    <lineage>
        <taxon>unclassified sequences</taxon>
        <taxon>metagenomes</taxon>
        <taxon>organismal metagenomes</taxon>
    </lineage>
</organism>
<dbReference type="PANTHER" id="PTHR12341:SF29">
    <property type="entry name" value="EXONUCLEASE XRNC, PUTATIVE-RELATED"/>
    <property type="match status" value="1"/>
</dbReference>
<evidence type="ECO:0000313" key="6">
    <source>
        <dbReference type="EMBL" id="QHU30865.1"/>
    </source>
</evidence>
<keyword evidence="1" id="KW-0540">Nuclease</keyword>
<proteinExistence type="predicted"/>
<evidence type="ECO:0008006" key="7">
    <source>
        <dbReference type="Google" id="ProtNLM"/>
    </source>
</evidence>
<evidence type="ECO:0000256" key="3">
    <source>
        <dbReference type="ARBA" id="ARBA00022839"/>
    </source>
</evidence>
<keyword evidence="3" id="KW-0269">Exonuclease</keyword>
<dbReference type="InterPro" id="IPR027073">
    <property type="entry name" value="5_3_exoribonuclease"/>
</dbReference>
<dbReference type="AlphaFoldDB" id="A0A6C0LLK6"/>
<dbReference type="Pfam" id="PF17846">
    <property type="entry name" value="XRN_M"/>
    <property type="match status" value="2"/>
</dbReference>
<feature type="domain" description="Xrn1 N-terminal" evidence="4">
    <location>
        <begin position="1"/>
        <end position="215"/>
    </location>
</feature>
<dbReference type="Pfam" id="PF03159">
    <property type="entry name" value="XRN_N"/>
    <property type="match status" value="1"/>
</dbReference>
<dbReference type="GO" id="GO:0000956">
    <property type="term" value="P:nuclear-transcribed mRNA catabolic process"/>
    <property type="evidence" value="ECO:0007669"/>
    <property type="project" value="TreeGrafter"/>
</dbReference>
<feature type="domain" description="Xrn1 helical" evidence="5">
    <location>
        <begin position="264"/>
        <end position="363"/>
    </location>
</feature>
<evidence type="ECO:0000259" key="5">
    <source>
        <dbReference type="Pfam" id="PF17846"/>
    </source>
</evidence>
<dbReference type="GO" id="GO:0004534">
    <property type="term" value="F:5'-3' RNA exonuclease activity"/>
    <property type="evidence" value="ECO:0007669"/>
    <property type="project" value="TreeGrafter"/>
</dbReference>
<dbReference type="GO" id="GO:0003723">
    <property type="term" value="F:RNA binding"/>
    <property type="evidence" value="ECO:0007669"/>
    <property type="project" value="TreeGrafter"/>
</dbReference>
<evidence type="ECO:0000259" key="4">
    <source>
        <dbReference type="Pfam" id="PF03159"/>
    </source>
</evidence>
<dbReference type="EMBL" id="MN740520">
    <property type="protein sequence ID" value="QHU30865.1"/>
    <property type="molecule type" value="Genomic_DNA"/>
</dbReference>
<dbReference type="GO" id="GO:0005634">
    <property type="term" value="C:nucleus"/>
    <property type="evidence" value="ECO:0007669"/>
    <property type="project" value="TreeGrafter"/>
</dbReference>
<dbReference type="Gene3D" id="3.40.50.12390">
    <property type="match status" value="1"/>
</dbReference>